<dbReference type="EMBL" id="BSFQ01000089">
    <property type="protein sequence ID" value="GLL16262.1"/>
    <property type="molecule type" value="Genomic_DNA"/>
</dbReference>
<accession>A0A9W6P1T6</accession>
<dbReference type="PANTHER" id="PTHR37947:SF1">
    <property type="entry name" value="BLL2462 PROTEIN"/>
    <property type="match status" value="1"/>
</dbReference>
<dbReference type="AlphaFoldDB" id="A0A9W6P1T6"/>
<reference evidence="2" key="1">
    <citation type="journal article" date="2014" name="Int. J. Syst. Evol. Microbiol.">
        <title>Complete genome sequence of Corynebacterium casei LMG S-19264T (=DSM 44701T), isolated from a smear-ripened cheese.</title>
        <authorList>
            <consortium name="US DOE Joint Genome Institute (JGI-PGF)"/>
            <person name="Walter F."/>
            <person name="Albersmeier A."/>
            <person name="Kalinowski J."/>
            <person name="Ruckert C."/>
        </authorList>
    </citation>
    <scope>NUCLEOTIDE SEQUENCE</scope>
    <source>
        <strain evidence="2">VKM Ac-1069</strain>
    </source>
</reference>
<evidence type="ECO:0000313" key="3">
    <source>
        <dbReference type="Proteomes" id="UP001143463"/>
    </source>
</evidence>
<dbReference type="InterPro" id="IPR029062">
    <property type="entry name" value="Class_I_gatase-like"/>
</dbReference>
<feature type="domain" description="Putative glutamine amidotransferase" evidence="1">
    <location>
        <begin position="10"/>
        <end position="252"/>
    </location>
</feature>
<dbReference type="Pfam" id="PF07090">
    <property type="entry name" value="GATase1_like"/>
    <property type="match status" value="1"/>
</dbReference>
<proteinExistence type="predicted"/>
<dbReference type="PANTHER" id="PTHR37947">
    <property type="entry name" value="BLL2462 PROTEIN"/>
    <property type="match status" value="1"/>
</dbReference>
<dbReference type="InterPro" id="IPR010768">
    <property type="entry name" value="GATase1-like"/>
</dbReference>
<name>A0A9W6P1T6_9PSEU</name>
<dbReference type="Gene3D" id="3.40.50.880">
    <property type="match status" value="1"/>
</dbReference>
<gene>
    <name evidence="2" type="ORF">GCM10017577_74220</name>
</gene>
<protein>
    <recommendedName>
        <fullName evidence="1">Putative glutamine amidotransferase domain-containing protein</fullName>
    </recommendedName>
</protein>
<comment type="caution">
    <text evidence="2">The sequence shown here is derived from an EMBL/GenBank/DDBJ whole genome shotgun (WGS) entry which is preliminary data.</text>
</comment>
<sequence length="257" mass="28135">MSAEAQGPLRVLFAGESWIKHTIHMKGFDQFHNTEYEEGAGEFLAALDREGFEVTYVRGHEISSKFPRSAQELQQFDVVVLSDIGSNSFLLPDETFLRSERSANRLALLRDWTRAGGGLVMISGYMSFTGIDGKARFGMTPLADVLPVRMLDHDDRVEESEGVKAEFDAPAHAVLGGTPAEWPPLLGYNRVTAKPDATTIARAGDDPLLVVGSAGEGRSVAFTSDLAPHWAPPEFVGWSHYQKLWASILTWAAGART</sequence>
<dbReference type="SUPFAM" id="SSF52317">
    <property type="entry name" value="Class I glutamine amidotransferase-like"/>
    <property type="match status" value="1"/>
</dbReference>
<keyword evidence="3" id="KW-1185">Reference proteome</keyword>
<dbReference type="CDD" id="cd03143">
    <property type="entry name" value="A4_beta-galactosidase_middle_domain"/>
    <property type="match status" value="1"/>
</dbReference>
<organism evidence="2 3">
    <name type="scientific">Pseudonocardia halophobica</name>
    <dbReference type="NCBI Taxonomy" id="29401"/>
    <lineage>
        <taxon>Bacteria</taxon>
        <taxon>Bacillati</taxon>
        <taxon>Actinomycetota</taxon>
        <taxon>Actinomycetes</taxon>
        <taxon>Pseudonocardiales</taxon>
        <taxon>Pseudonocardiaceae</taxon>
        <taxon>Pseudonocardia</taxon>
    </lineage>
</organism>
<evidence type="ECO:0000259" key="1">
    <source>
        <dbReference type="Pfam" id="PF07090"/>
    </source>
</evidence>
<evidence type="ECO:0000313" key="2">
    <source>
        <dbReference type="EMBL" id="GLL16262.1"/>
    </source>
</evidence>
<dbReference type="Proteomes" id="UP001143463">
    <property type="component" value="Unassembled WGS sequence"/>
</dbReference>
<reference evidence="2" key="2">
    <citation type="submission" date="2023-01" db="EMBL/GenBank/DDBJ databases">
        <authorList>
            <person name="Sun Q."/>
            <person name="Evtushenko L."/>
        </authorList>
    </citation>
    <scope>NUCLEOTIDE SEQUENCE</scope>
    <source>
        <strain evidence="2">VKM Ac-1069</strain>
    </source>
</reference>